<proteinExistence type="inferred from homology"/>
<dbReference type="InterPro" id="IPR029044">
    <property type="entry name" value="Nucleotide-diphossugar_trans"/>
</dbReference>
<feature type="domain" description="Glycosyltransferase 2-like" evidence="2">
    <location>
        <begin position="10"/>
        <end position="152"/>
    </location>
</feature>
<dbReference type="Gene3D" id="3.90.550.10">
    <property type="entry name" value="Spore Coat Polysaccharide Biosynthesis Protein SpsA, Chain A"/>
    <property type="match status" value="1"/>
</dbReference>
<dbReference type="PANTHER" id="PTHR48090:SF7">
    <property type="entry name" value="RFBJ PROTEIN"/>
    <property type="match status" value="1"/>
</dbReference>
<gene>
    <name evidence="3" type="ORF">AAM4_1545</name>
</gene>
<evidence type="ECO:0000259" key="2">
    <source>
        <dbReference type="Pfam" id="PF00535"/>
    </source>
</evidence>
<comment type="similarity">
    <text evidence="1">Belongs to the glycosyltransferase 2 family.</text>
</comment>
<reference evidence="3" key="1">
    <citation type="submission" date="2014-07" db="EMBL/GenBank/DDBJ databases">
        <authorList>
            <person name="Zhang J.E."/>
            <person name="Yang H."/>
            <person name="Guo J."/>
            <person name="Deng Z."/>
            <person name="Luo H."/>
            <person name="Luo M."/>
            <person name="Zhao B."/>
        </authorList>
    </citation>
    <scope>NUCLEOTIDE SEQUENCE</scope>
    <source>
        <strain evidence="3">AM4</strain>
    </source>
</reference>
<dbReference type="AlphaFoldDB" id="A0A1L7RBU1"/>
<dbReference type="GO" id="GO:0016740">
    <property type="term" value="F:transferase activity"/>
    <property type="evidence" value="ECO:0007669"/>
    <property type="project" value="UniProtKB-KW"/>
</dbReference>
<dbReference type="Pfam" id="PF00535">
    <property type="entry name" value="Glycos_transf_2"/>
    <property type="match status" value="1"/>
</dbReference>
<evidence type="ECO:0000313" key="3">
    <source>
        <dbReference type="EMBL" id="CED91377.1"/>
    </source>
</evidence>
<keyword evidence="3" id="KW-0808">Transferase</keyword>
<dbReference type="PANTHER" id="PTHR48090">
    <property type="entry name" value="UNDECAPRENYL-PHOSPHATE 4-DEOXY-4-FORMAMIDO-L-ARABINOSE TRANSFERASE-RELATED"/>
    <property type="match status" value="1"/>
</dbReference>
<dbReference type="RefSeq" id="WP_073327155.1">
    <property type="nucleotide sequence ID" value="NZ_LK995501.1"/>
</dbReference>
<dbReference type="InterPro" id="IPR001173">
    <property type="entry name" value="Glyco_trans_2-like"/>
</dbReference>
<organism evidence="3">
    <name type="scientific">Actinomyces succiniciruminis</name>
    <dbReference type="NCBI Taxonomy" id="1522002"/>
    <lineage>
        <taxon>Bacteria</taxon>
        <taxon>Bacillati</taxon>
        <taxon>Actinomycetota</taxon>
        <taxon>Actinomycetes</taxon>
        <taxon>Actinomycetales</taxon>
        <taxon>Actinomycetaceae</taxon>
        <taxon>Actinomyces</taxon>
    </lineage>
</organism>
<protein>
    <submittedName>
        <fullName evidence="3">Glycosyl transferase 2</fullName>
    </submittedName>
</protein>
<dbReference type="EMBL" id="LK995501">
    <property type="protein sequence ID" value="CED91377.1"/>
    <property type="molecule type" value="Genomic_DNA"/>
</dbReference>
<dbReference type="CDD" id="cd04179">
    <property type="entry name" value="DPM_DPG-synthase_like"/>
    <property type="match status" value="1"/>
</dbReference>
<evidence type="ECO:0000256" key="1">
    <source>
        <dbReference type="ARBA" id="ARBA00006739"/>
    </source>
</evidence>
<sequence length="251" mass="27602">MPTQFPSTLVIMPAWNEEDVIGGTISELRRIVPDYDLLVVNDGSTDRTSQIAQEAGAHVLDLPYNLGVGGAMRTGYKFARRFGYTRAIQVDADGQHDPRDINRVLAGLEHSNISIGARFTKTGTYRVRGPRRWAMVMLATIIGRIAHTRLTDVTSGFRAADAIAIDQYCLHYPAEYLGDTIDSLVIAVRSGLTVNQVGVDMRPRQAGAPSNNPWKAAVYLIRSMFALFIALTRRPIIRAGRESTTAAQKGE</sequence>
<dbReference type="SUPFAM" id="SSF53448">
    <property type="entry name" value="Nucleotide-diphospho-sugar transferases"/>
    <property type="match status" value="1"/>
</dbReference>
<name>A0A1L7RBU1_9ACTO</name>
<dbReference type="InterPro" id="IPR050256">
    <property type="entry name" value="Glycosyltransferase_2"/>
</dbReference>
<accession>A0A1L7RBU1</accession>